<sequence length="248" mass="26993">MDHVNAKDNENEVDLESGLPLLRDDESKNISPPSTSNQGKKIFAKIPDRFVGGSLRGEEMPSFPFNESTLSQVSLDLPKVANKPMMGQDLADAERTPLKEKRKKSSHKKPPRPPRPPKAPELNAADYKLIREITELAMLKRARIERMKALKKMKAAKQSSPSSSNTSILAMIFTLVFCIVLIFHGISSGKGSGATFQGSPLSTAGEGGLISVQFQLTPYAVESKAPGSQSSFVQQVTGSDLAEKLKRT</sequence>
<feature type="compositionally biased region" description="Basic and acidic residues" evidence="1">
    <location>
        <begin position="1"/>
        <end position="10"/>
    </location>
</feature>
<feature type="region of interest" description="Disordered" evidence="1">
    <location>
        <begin position="1"/>
        <end position="45"/>
    </location>
</feature>
<keyword evidence="2" id="KW-0812">Transmembrane</keyword>
<dbReference type="Proteomes" id="UP000289738">
    <property type="component" value="Chromosome B04"/>
</dbReference>
<feature type="transmembrane region" description="Helical" evidence="2">
    <location>
        <begin position="168"/>
        <end position="186"/>
    </location>
</feature>
<keyword evidence="4" id="KW-1185">Reference proteome</keyword>
<name>A0A444ZER4_ARAHY</name>
<dbReference type="SMR" id="A0A444ZER4"/>
<keyword evidence="2" id="KW-1133">Transmembrane helix</keyword>
<dbReference type="Gramene" id="arahy.Tifrunner.gnm2.ann2.Ah14g120500.1">
    <property type="protein sequence ID" value="arahy.Tifrunner.gnm2.ann2.Ah14g120500.1-CDS"/>
    <property type="gene ID" value="arahy.Tifrunner.gnm2.ann2.Ah14g120500"/>
</dbReference>
<evidence type="ECO:0000256" key="2">
    <source>
        <dbReference type="SAM" id="Phobius"/>
    </source>
</evidence>
<evidence type="ECO:0000313" key="3">
    <source>
        <dbReference type="EMBL" id="RYR12644.1"/>
    </source>
</evidence>
<evidence type="ECO:0008006" key="5">
    <source>
        <dbReference type="Google" id="ProtNLM"/>
    </source>
</evidence>
<feature type="compositionally biased region" description="Polar residues" evidence="1">
    <location>
        <begin position="29"/>
        <end position="39"/>
    </location>
</feature>
<proteinExistence type="predicted"/>
<organism evidence="3 4">
    <name type="scientific">Arachis hypogaea</name>
    <name type="common">Peanut</name>
    <dbReference type="NCBI Taxonomy" id="3818"/>
    <lineage>
        <taxon>Eukaryota</taxon>
        <taxon>Viridiplantae</taxon>
        <taxon>Streptophyta</taxon>
        <taxon>Embryophyta</taxon>
        <taxon>Tracheophyta</taxon>
        <taxon>Spermatophyta</taxon>
        <taxon>Magnoliopsida</taxon>
        <taxon>eudicotyledons</taxon>
        <taxon>Gunneridae</taxon>
        <taxon>Pentapetalae</taxon>
        <taxon>rosids</taxon>
        <taxon>fabids</taxon>
        <taxon>Fabales</taxon>
        <taxon>Fabaceae</taxon>
        <taxon>Papilionoideae</taxon>
        <taxon>50 kb inversion clade</taxon>
        <taxon>dalbergioids sensu lato</taxon>
        <taxon>Dalbergieae</taxon>
        <taxon>Pterocarpus clade</taxon>
        <taxon>Arachis</taxon>
    </lineage>
</organism>
<dbReference type="PANTHER" id="PTHR34188">
    <property type="entry name" value="OS01G0299500 PROTEIN"/>
    <property type="match status" value="1"/>
</dbReference>
<accession>A0A444ZER4</accession>
<dbReference type="EMBL" id="SDMP01000014">
    <property type="protein sequence ID" value="RYR12644.1"/>
    <property type="molecule type" value="Genomic_DNA"/>
</dbReference>
<comment type="caution">
    <text evidence="3">The sequence shown here is derived from an EMBL/GenBank/DDBJ whole genome shotgun (WGS) entry which is preliminary data.</text>
</comment>
<dbReference type="PANTHER" id="PTHR34188:SF20">
    <property type="entry name" value="PROTEIN, PUTATIVE-RELATED"/>
    <property type="match status" value="1"/>
</dbReference>
<keyword evidence="2" id="KW-0472">Membrane</keyword>
<dbReference type="AlphaFoldDB" id="A0A444ZER4"/>
<gene>
    <name evidence="3" type="ORF">Ahy_B04g070086</name>
</gene>
<evidence type="ECO:0000313" key="4">
    <source>
        <dbReference type="Proteomes" id="UP000289738"/>
    </source>
</evidence>
<evidence type="ECO:0000256" key="1">
    <source>
        <dbReference type="SAM" id="MobiDB-lite"/>
    </source>
</evidence>
<feature type="region of interest" description="Disordered" evidence="1">
    <location>
        <begin position="83"/>
        <end position="124"/>
    </location>
</feature>
<reference evidence="3 4" key="1">
    <citation type="submission" date="2019-01" db="EMBL/GenBank/DDBJ databases">
        <title>Sequencing of cultivated peanut Arachis hypogaea provides insights into genome evolution and oil improvement.</title>
        <authorList>
            <person name="Chen X."/>
        </authorList>
    </citation>
    <scope>NUCLEOTIDE SEQUENCE [LARGE SCALE GENOMIC DNA]</scope>
    <source>
        <strain evidence="4">cv. Fuhuasheng</strain>
        <tissue evidence="3">Leaves</tissue>
    </source>
</reference>
<feature type="compositionally biased region" description="Basic residues" evidence="1">
    <location>
        <begin position="100"/>
        <end position="112"/>
    </location>
</feature>
<protein>
    <recommendedName>
        <fullName evidence="5">Transmembrane protein</fullName>
    </recommendedName>
</protein>
<dbReference type="OrthoDB" id="909678at2759"/>